<dbReference type="InterPro" id="IPR012899">
    <property type="entry name" value="LTXXQ"/>
</dbReference>
<dbReference type="Gene3D" id="1.20.120.1490">
    <property type="match status" value="1"/>
</dbReference>
<dbReference type="eggNOG" id="COG3678">
    <property type="taxonomic scope" value="Bacteria"/>
</dbReference>
<evidence type="ECO:0000256" key="4">
    <source>
        <dbReference type="ARBA" id="ARBA00022764"/>
    </source>
</evidence>
<comment type="subcellular location">
    <subcellularLocation>
        <location evidence="1">Periplasm</location>
    </subcellularLocation>
</comment>
<dbReference type="STRING" id="754436.JCM19237_4870"/>
<keyword evidence="4" id="KW-0574">Periplasm</keyword>
<dbReference type="EMBL" id="BBMN01000008">
    <property type="protein sequence ID" value="GAL05797.1"/>
    <property type="molecule type" value="Genomic_DNA"/>
</dbReference>
<dbReference type="GO" id="GO:0030288">
    <property type="term" value="C:outer membrane-bounded periplasmic space"/>
    <property type="evidence" value="ECO:0007669"/>
    <property type="project" value="TreeGrafter"/>
</dbReference>
<name>A0A090RDZ7_9GAMM</name>
<dbReference type="Pfam" id="PF07813">
    <property type="entry name" value="LTXXQ"/>
    <property type="match status" value="1"/>
</dbReference>
<sequence length="152" mass="17140">MIALPLALGSASALAYGGGKHHKDGGKHGCGMDDRGMFRALDLTDAQKDEMKTLRKANREAMHSEFAAHRSEMQAQHQKMQQLVLADNFDEAAVRALAETMSEQQIDRRVAMMKQRHAMMQILTPEQKTKYQELKAERMEKCQAKMAEKHGN</sequence>
<dbReference type="CDD" id="cd09916">
    <property type="entry name" value="CpxP_like"/>
    <property type="match status" value="1"/>
</dbReference>
<keyword evidence="3" id="KW-0732">Signal</keyword>
<protein>
    <submittedName>
        <fullName evidence="5">P pilus assembly/Cpx signaling pathway, periplasmic inhibitor/zinc-resistance associated protein</fullName>
    </submittedName>
</protein>
<proteinExistence type="inferred from homology"/>
<dbReference type="GO" id="GO:0051082">
    <property type="term" value="F:unfolded protein binding"/>
    <property type="evidence" value="ECO:0007669"/>
    <property type="project" value="TreeGrafter"/>
</dbReference>
<organism evidence="5 6">
    <name type="scientific">Photobacterium aphoticum</name>
    <dbReference type="NCBI Taxonomy" id="754436"/>
    <lineage>
        <taxon>Bacteria</taxon>
        <taxon>Pseudomonadati</taxon>
        <taxon>Pseudomonadota</taxon>
        <taxon>Gammaproteobacteria</taxon>
        <taxon>Vibrionales</taxon>
        <taxon>Vibrionaceae</taxon>
        <taxon>Photobacterium</taxon>
    </lineage>
</organism>
<dbReference type="PIRSF" id="PIRSF034445">
    <property type="entry name" value="CpxP_Spy"/>
    <property type="match status" value="1"/>
</dbReference>
<dbReference type="Proteomes" id="UP000029227">
    <property type="component" value="Unassembled WGS sequence"/>
</dbReference>
<dbReference type="PANTHER" id="PTHR38102:SF1">
    <property type="entry name" value="PERIPLASMIC CHAPERONE SPY"/>
    <property type="match status" value="1"/>
</dbReference>
<evidence type="ECO:0000256" key="3">
    <source>
        <dbReference type="ARBA" id="ARBA00022729"/>
    </source>
</evidence>
<reference evidence="5 6" key="1">
    <citation type="journal article" date="2014" name="Genome Announc.">
        <title>Draft Genome Sequences of Two Vibrionaceae Species, Vibrio ponticus C121 and Photobacterium aphoticum C119, Isolated as Coral Reef Microbiota.</title>
        <authorList>
            <person name="Al-saari N."/>
            <person name="Meirelles P.M."/>
            <person name="Mino S."/>
            <person name="Suda W."/>
            <person name="Oshima K."/>
            <person name="Hattori M."/>
            <person name="Ohkuma M."/>
            <person name="Thompson F.L."/>
            <person name="Gomez-Gil B."/>
            <person name="Sawabe T."/>
            <person name="Sawabe T."/>
        </authorList>
    </citation>
    <scope>NUCLEOTIDE SEQUENCE [LARGE SCALE GENOMIC DNA]</scope>
    <source>
        <strain evidence="5 6">JCM 19237</strain>
    </source>
</reference>
<gene>
    <name evidence="5" type="ORF">JCM19237_4870</name>
</gene>
<dbReference type="AlphaFoldDB" id="A0A090RDZ7"/>
<evidence type="ECO:0000313" key="6">
    <source>
        <dbReference type="Proteomes" id="UP000029227"/>
    </source>
</evidence>
<dbReference type="PANTHER" id="PTHR38102">
    <property type="entry name" value="PERIPLASMIC CHAPERONE SPY"/>
    <property type="match status" value="1"/>
</dbReference>
<evidence type="ECO:0000256" key="2">
    <source>
        <dbReference type="ARBA" id="ARBA00008441"/>
    </source>
</evidence>
<dbReference type="NCBIfam" id="NF009391">
    <property type="entry name" value="PRK12750.1"/>
    <property type="match status" value="1"/>
</dbReference>
<comment type="caution">
    <text evidence="5">The sequence shown here is derived from an EMBL/GenBank/DDBJ whole genome shotgun (WGS) entry which is preliminary data.</text>
</comment>
<dbReference type="InterPro" id="IPR052211">
    <property type="entry name" value="Cpx_auxiliary_protein"/>
</dbReference>
<accession>A0A090RDZ7</accession>
<evidence type="ECO:0000256" key="1">
    <source>
        <dbReference type="ARBA" id="ARBA00004418"/>
    </source>
</evidence>
<comment type="similarity">
    <text evidence="2">Belongs to the CpxP/Spy family.</text>
</comment>
<evidence type="ECO:0000313" key="5">
    <source>
        <dbReference type="EMBL" id="GAL05797.1"/>
    </source>
</evidence>